<dbReference type="GO" id="GO:0005634">
    <property type="term" value="C:nucleus"/>
    <property type="evidence" value="ECO:0007669"/>
    <property type="project" value="TreeGrafter"/>
</dbReference>
<dbReference type="Pfam" id="PF00644">
    <property type="entry name" value="PARP"/>
    <property type="match status" value="1"/>
</dbReference>
<dbReference type="EC" id="2.4.2.-" evidence="1"/>
<gene>
    <name evidence="4" type="ORF">PROFUN_15800</name>
</gene>
<accession>A0A2P6MUB8</accession>
<dbReference type="GO" id="GO:0003950">
    <property type="term" value="F:NAD+ poly-ADP-ribosyltransferase activity"/>
    <property type="evidence" value="ECO:0007669"/>
    <property type="project" value="UniProtKB-UniRule"/>
</dbReference>
<sequence>MPSQQTSQSQEEHRSLVFPQTICLFSAPLLHLSFRLEEKTIARHSEIKIQPQSINNKTLTSRDFRRQAQNEEERRTKHSVSIVDSKTCRLEGSSMVWCRFSTGVNGPTILTLNDSLNSYSNETTSQRARTLPNGHKKTLSESGSQTNATTRNYTGVSSTLPKRKNNPLGMPQGHNTNVKIEDAAVEATSPSTINAGKLDLATTEDMEHYLRNQEITRNFYGPDEDQITDMIERELNRQENTQPRHIRFSGDGALEVVDQESEERAKNEWNRRQAERKNLIFPSHWEMNLSLTQSLPTEGTNYGELEVESGQGRLSRTFSNGALDEYHEVTLRADTKEYEDICKMINNQVGVHSKFGLVQGKTPASFQVTKVVRVQNELLWRRYSFHKELIDDHNHNKLKLTKSSMYLNRYPIITPLLDAHVNEYYLWHGTSSRVIDMVGFDERVSAMAGMFGAGIYFAENASKSNQYVPCPVCGQGSILSEKPNCVCNTLGGSEMTLLLCRVIMGDVHIVTNYNELTYKGTISSPVRRPPVKNKENPGEIYDSVLGESKKHIPSAFLSYREMVVYDRNINIIFSLRLCGVECVPGETRGESFHLQGQP</sequence>
<dbReference type="InParanoid" id="A0A2P6MUB8"/>
<dbReference type="EMBL" id="MDYQ01000396">
    <property type="protein sequence ID" value="PRP75300.1"/>
    <property type="molecule type" value="Genomic_DNA"/>
</dbReference>
<dbReference type="AlphaFoldDB" id="A0A2P6MUB8"/>
<dbReference type="PANTHER" id="PTHR45740:SF2">
    <property type="entry name" value="POLY [ADP-RIBOSE] POLYMERASE"/>
    <property type="match status" value="1"/>
</dbReference>
<feature type="region of interest" description="Disordered" evidence="2">
    <location>
        <begin position="52"/>
        <end position="78"/>
    </location>
</feature>
<dbReference type="InterPro" id="IPR051712">
    <property type="entry name" value="ARTD-AVP"/>
</dbReference>
<proteinExistence type="predicted"/>
<keyword evidence="5" id="KW-1185">Reference proteome</keyword>
<dbReference type="OrthoDB" id="18109at2759"/>
<dbReference type="SUPFAM" id="SSF56399">
    <property type="entry name" value="ADP-ribosylation"/>
    <property type="match status" value="1"/>
</dbReference>
<evidence type="ECO:0000256" key="2">
    <source>
        <dbReference type="SAM" id="MobiDB-lite"/>
    </source>
</evidence>
<evidence type="ECO:0000313" key="4">
    <source>
        <dbReference type="EMBL" id="PRP75300.1"/>
    </source>
</evidence>
<dbReference type="InterPro" id="IPR012317">
    <property type="entry name" value="Poly(ADP-ribose)pol_cat_dom"/>
</dbReference>
<feature type="compositionally biased region" description="Polar residues" evidence="2">
    <location>
        <begin position="140"/>
        <end position="160"/>
    </location>
</feature>
<feature type="region of interest" description="Disordered" evidence="2">
    <location>
        <begin position="121"/>
        <end position="172"/>
    </location>
</feature>
<evidence type="ECO:0000313" key="5">
    <source>
        <dbReference type="Proteomes" id="UP000241769"/>
    </source>
</evidence>
<dbReference type="STRING" id="1890364.A0A2P6MUB8"/>
<dbReference type="PANTHER" id="PTHR45740">
    <property type="entry name" value="POLY [ADP-RIBOSE] POLYMERASE"/>
    <property type="match status" value="1"/>
</dbReference>
<feature type="domain" description="PARP catalytic" evidence="3">
    <location>
        <begin position="314"/>
        <end position="581"/>
    </location>
</feature>
<feature type="compositionally biased region" description="Basic and acidic residues" evidence="2">
    <location>
        <begin position="60"/>
        <end position="75"/>
    </location>
</feature>
<protein>
    <recommendedName>
        <fullName evidence="1">Poly [ADP-ribose] polymerase</fullName>
        <shortName evidence="1">PARP</shortName>
        <ecNumber evidence="1">2.4.2.-</ecNumber>
    </recommendedName>
</protein>
<dbReference type="Proteomes" id="UP000241769">
    <property type="component" value="Unassembled WGS sequence"/>
</dbReference>
<dbReference type="GO" id="GO:1990404">
    <property type="term" value="F:NAD+-protein mono-ADP-ribosyltransferase activity"/>
    <property type="evidence" value="ECO:0007669"/>
    <property type="project" value="TreeGrafter"/>
</dbReference>
<name>A0A2P6MUB8_9EUKA</name>
<keyword evidence="1" id="KW-0520">NAD</keyword>
<comment type="caution">
    <text evidence="4">The sequence shown here is derived from an EMBL/GenBank/DDBJ whole genome shotgun (WGS) entry which is preliminary data.</text>
</comment>
<keyword evidence="1" id="KW-0808">Transferase</keyword>
<evidence type="ECO:0000259" key="3">
    <source>
        <dbReference type="PROSITE" id="PS51059"/>
    </source>
</evidence>
<evidence type="ECO:0000256" key="1">
    <source>
        <dbReference type="RuleBase" id="RU362114"/>
    </source>
</evidence>
<dbReference type="PROSITE" id="PS51059">
    <property type="entry name" value="PARP_CATALYTIC"/>
    <property type="match status" value="1"/>
</dbReference>
<reference evidence="4 5" key="1">
    <citation type="journal article" date="2018" name="Genome Biol. Evol.">
        <title>Multiple Roots of Fruiting Body Formation in Amoebozoa.</title>
        <authorList>
            <person name="Hillmann F."/>
            <person name="Forbes G."/>
            <person name="Novohradska S."/>
            <person name="Ferling I."/>
            <person name="Riege K."/>
            <person name="Groth M."/>
            <person name="Westermann M."/>
            <person name="Marz M."/>
            <person name="Spaller T."/>
            <person name="Winckler T."/>
            <person name="Schaap P."/>
            <person name="Glockner G."/>
        </authorList>
    </citation>
    <scope>NUCLEOTIDE SEQUENCE [LARGE SCALE GENOMIC DNA]</scope>
    <source>
        <strain evidence="4 5">Jena</strain>
    </source>
</reference>
<keyword evidence="1" id="KW-0328">Glycosyltransferase</keyword>
<dbReference type="Gene3D" id="3.90.228.10">
    <property type="match status" value="1"/>
</dbReference>
<organism evidence="4 5">
    <name type="scientific">Planoprotostelium fungivorum</name>
    <dbReference type="NCBI Taxonomy" id="1890364"/>
    <lineage>
        <taxon>Eukaryota</taxon>
        <taxon>Amoebozoa</taxon>
        <taxon>Evosea</taxon>
        <taxon>Variosea</taxon>
        <taxon>Cavosteliida</taxon>
        <taxon>Cavosteliaceae</taxon>
        <taxon>Planoprotostelium</taxon>
    </lineage>
</organism>